<dbReference type="EMBL" id="MN739185">
    <property type="protein sequence ID" value="QHS92682.1"/>
    <property type="molecule type" value="Genomic_DNA"/>
</dbReference>
<name>A0A6C0BKY3_9ZZZZ</name>
<evidence type="ECO:0008006" key="3">
    <source>
        <dbReference type="Google" id="ProtNLM"/>
    </source>
</evidence>
<sequence length="412" mass="48435">MSLYFLIYVTLLIVIFVILLVLIQVGINRDPTHVIEPFTRKFFTQYKKTHFIGIDPSQLFGNEFELIQQLKELMPFNLDTLLINRGVNRYQLLNENRIQLTLSRSIETHQLFNRLTKQFETTPSDQIRFVCSLYSLPINILTTNMQLNELDDLRGSKMVVNVGPKDSSDYAIAMDLFLQYQIRINHDICLTYYDDRELLQHYGPEVQVVILSRTHPDPTILNLINTRTTRLVEIIKYNNGNIYRMSLEEEEFYRTHPYYSKSIIEKERLKTYYQNLAINDQIFTTHPKLPVTEYKSRFINTLCLHYHLLSNAQTPEESVYQLLLNLKLNLNLLNQLEFVDEPINSASLTDLRLPIPVHPGAQQFYRSSGLYTNISNPNCVLIDGKCDHRQLREHHLENDYGPTFDQLFNTIY</sequence>
<feature type="transmembrane region" description="Helical" evidence="1">
    <location>
        <begin position="6"/>
        <end position="27"/>
    </location>
</feature>
<reference evidence="2" key="1">
    <citation type="journal article" date="2020" name="Nature">
        <title>Giant virus diversity and host interactions through global metagenomics.</title>
        <authorList>
            <person name="Schulz F."/>
            <person name="Roux S."/>
            <person name="Paez-Espino D."/>
            <person name="Jungbluth S."/>
            <person name="Walsh D.A."/>
            <person name="Denef V.J."/>
            <person name="McMahon K.D."/>
            <person name="Konstantinidis K.T."/>
            <person name="Eloe-Fadrosh E.A."/>
            <person name="Kyrpides N.C."/>
            <person name="Woyke T."/>
        </authorList>
    </citation>
    <scope>NUCLEOTIDE SEQUENCE</scope>
    <source>
        <strain evidence="2">GVMAG-M-3300014204-73</strain>
    </source>
</reference>
<keyword evidence="1" id="KW-0472">Membrane</keyword>
<organism evidence="2">
    <name type="scientific">viral metagenome</name>
    <dbReference type="NCBI Taxonomy" id="1070528"/>
    <lineage>
        <taxon>unclassified sequences</taxon>
        <taxon>metagenomes</taxon>
        <taxon>organismal metagenomes</taxon>
    </lineage>
</organism>
<dbReference type="Gene3D" id="3.40.190.10">
    <property type="entry name" value="Periplasmic binding protein-like II"/>
    <property type="match status" value="2"/>
</dbReference>
<dbReference type="SUPFAM" id="SSF53850">
    <property type="entry name" value="Periplasmic binding protein-like II"/>
    <property type="match status" value="1"/>
</dbReference>
<dbReference type="AlphaFoldDB" id="A0A6C0BKY3"/>
<protein>
    <recommendedName>
        <fullName evidence="3">TRAP transporter solute receptor TAXI family protein</fullName>
    </recommendedName>
</protein>
<keyword evidence="1" id="KW-0812">Transmembrane</keyword>
<accession>A0A6C0BKY3</accession>
<dbReference type="InterPro" id="IPR011852">
    <property type="entry name" value="TRAP_TAXI"/>
</dbReference>
<evidence type="ECO:0000256" key="1">
    <source>
        <dbReference type="SAM" id="Phobius"/>
    </source>
</evidence>
<keyword evidence="1" id="KW-1133">Transmembrane helix</keyword>
<evidence type="ECO:0000313" key="2">
    <source>
        <dbReference type="EMBL" id="QHS92682.1"/>
    </source>
</evidence>
<dbReference type="Pfam" id="PF16868">
    <property type="entry name" value="NMT1_3"/>
    <property type="match status" value="1"/>
</dbReference>
<proteinExistence type="predicted"/>